<protein>
    <submittedName>
        <fullName evidence="1">Uncharacterized protein</fullName>
    </submittedName>
</protein>
<dbReference type="AlphaFoldDB" id="A0A8H8CH98"/>
<proteinExistence type="predicted"/>
<accession>A0A8H8CH98</accession>
<organism evidence="1">
    <name type="scientific">Psilocybe cubensis</name>
    <name type="common">Psychedelic mushroom</name>
    <name type="synonym">Stropharia cubensis</name>
    <dbReference type="NCBI Taxonomy" id="181762"/>
    <lineage>
        <taxon>Eukaryota</taxon>
        <taxon>Fungi</taxon>
        <taxon>Dikarya</taxon>
        <taxon>Basidiomycota</taxon>
        <taxon>Agaricomycotina</taxon>
        <taxon>Agaricomycetes</taxon>
        <taxon>Agaricomycetidae</taxon>
        <taxon>Agaricales</taxon>
        <taxon>Agaricineae</taxon>
        <taxon>Strophariaceae</taxon>
        <taxon>Psilocybe</taxon>
    </lineage>
</organism>
<dbReference type="EMBL" id="JAFIQS010000009">
    <property type="protein sequence ID" value="KAG5165456.1"/>
    <property type="molecule type" value="Genomic_DNA"/>
</dbReference>
<reference evidence="1" key="1">
    <citation type="submission" date="2021-02" db="EMBL/GenBank/DDBJ databases">
        <title>Psilocybe cubensis genome.</title>
        <authorList>
            <person name="Mckernan K.J."/>
            <person name="Crawford S."/>
            <person name="Trippe A."/>
            <person name="Kane L.T."/>
            <person name="Mclaughlin S."/>
        </authorList>
    </citation>
    <scope>NUCLEOTIDE SEQUENCE [LARGE SCALE GENOMIC DNA]</scope>
    <source>
        <strain evidence="1">MGC-MH-2018</strain>
    </source>
</reference>
<evidence type="ECO:0000313" key="1">
    <source>
        <dbReference type="EMBL" id="KAG5165456.1"/>
    </source>
</evidence>
<dbReference type="OrthoDB" id="3114164at2759"/>
<name>A0A8H8CH98_PSICU</name>
<comment type="caution">
    <text evidence="1">The sequence shown here is derived from an EMBL/GenBank/DDBJ whole genome shotgun (WGS) entry which is preliminary data.</text>
</comment>
<gene>
    <name evidence="1" type="ORF">JR316_009035</name>
</gene>
<sequence>MAPANHTECSPFLQLIAERDIEIRLHIDIYIVRGEAEPSDVNVVDFIVTSAKDKVTRLEAYIKELSVVDNVDEAALDLAYEELEEMYPATFEVSTGLGRGRGCRT</sequence>